<keyword evidence="1" id="KW-1133">Transmembrane helix</keyword>
<gene>
    <name evidence="2" type="ORF">RTSSTS7063_00039</name>
</gene>
<keyword evidence="3" id="KW-1185">Reference proteome</keyword>
<name>A0A564SYH4_9FIRM</name>
<feature type="transmembrane region" description="Helical" evidence="1">
    <location>
        <begin position="12"/>
        <end position="29"/>
    </location>
</feature>
<evidence type="ECO:0000256" key="1">
    <source>
        <dbReference type="SAM" id="Phobius"/>
    </source>
</evidence>
<proteinExistence type="predicted"/>
<evidence type="ECO:0008006" key="4">
    <source>
        <dbReference type="Google" id="ProtNLM"/>
    </source>
</evidence>
<keyword evidence="1" id="KW-0812">Transmembrane</keyword>
<keyword evidence="1" id="KW-0472">Membrane</keyword>
<dbReference type="EMBL" id="CABHNA010000037">
    <property type="protein sequence ID" value="VUX00150.1"/>
    <property type="molecule type" value="Genomic_DNA"/>
</dbReference>
<organism evidence="2 3">
    <name type="scientific">[Ruminococcus] torques</name>
    <dbReference type="NCBI Taxonomy" id="33039"/>
    <lineage>
        <taxon>Bacteria</taxon>
        <taxon>Bacillati</taxon>
        <taxon>Bacillota</taxon>
        <taxon>Clostridia</taxon>
        <taxon>Lachnospirales</taxon>
        <taxon>Lachnospiraceae</taxon>
        <taxon>Mediterraneibacter</taxon>
    </lineage>
</organism>
<dbReference type="AlphaFoldDB" id="A0A564SYH4"/>
<evidence type="ECO:0000313" key="2">
    <source>
        <dbReference type="EMBL" id="VUX00150.1"/>
    </source>
</evidence>
<reference evidence="2 3" key="1">
    <citation type="submission" date="2019-07" db="EMBL/GenBank/DDBJ databases">
        <authorList>
            <person name="Hibberd C M."/>
            <person name="Gehrig L. J."/>
            <person name="Chang H.-W."/>
            <person name="Venkatesh S."/>
        </authorList>
    </citation>
    <scope>NUCLEOTIDE SEQUENCE [LARGE SCALE GENOMIC DNA]</scope>
    <source>
        <strain evidence="2">Ruminococcus_torques_SSTS_Bg7063</strain>
    </source>
</reference>
<evidence type="ECO:0000313" key="3">
    <source>
        <dbReference type="Proteomes" id="UP000363661"/>
    </source>
</evidence>
<sequence>MINKCHQYKKREGRDFFVCILFLLFFIIHTKLQKSIELQVLEVHDTYLILQDLKYSNDYRVHLVGKESTDFNVGDLVIVTYNGAVEDTEPASLGGVTEIKLLKK</sequence>
<protein>
    <recommendedName>
        <fullName evidence="4">DUF3221 domain-containing protein</fullName>
    </recommendedName>
</protein>
<dbReference type="RefSeq" id="WP_144366597.1">
    <property type="nucleotide sequence ID" value="NZ_CABHNA010000037.1"/>
</dbReference>
<accession>A0A564SYH4</accession>
<dbReference type="Proteomes" id="UP000363661">
    <property type="component" value="Unassembled WGS sequence"/>
</dbReference>